<dbReference type="Proteomes" id="UP000324222">
    <property type="component" value="Unassembled WGS sequence"/>
</dbReference>
<dbReference type="EMBL" id="VSRR010000307">
    <property type="protein sequence ID" value="MPC13811.1"/>
    <property type="molecule type" value="Genomic_DNA"/>
</dbReference>
<proteinExistence type="predicted"/>
<reference evidence="1 2" key="1">
    <citation type="submission" date="2019-05" db="EMBL/GenBank/DDBJ databases">
        <title>Another draft genome of Portunus trituberculatus and its Hox gene families provides insights of decapod evolution.</title>
        <authorList>
            <person name="Jeong J.-H."/>
            <person name="Song I."/>
            <person name="Kim S."/>
            <person name="Choi T."/>
            <person name="Kim D."/>
            <person name="Ryu S."/>
            <person name="Kim W."/>
        </authorList>
    </citation>
    <scope>NUCLEOTIDE SEQUENCE [LARGE SCALE GENOMIC DNA]</scope>
    <source>
        <tissue evidence="1">Muscle</tissue>
    </source>
</reference>
<evidence type="ECO:0000313" key="1">
    <source>
        <dbReference type="EMBL" id="MPC13811.1"/>
    </source>
</evidence>
<dbReference type="AlphaFoldDB" id="A0A5B7CY68"/>
<sequence>MIQWRLNTRTSKYSELFNIRTQKFDLILENISYS</sequence>
<keyword evidence="2" id="KW-1185">Reference proteome</keyword>
<evidence type="ECO:0000313" key="2">
    <source>
        <dbReference type="Proteomes" id="UP000324222"/>
    </source>
</evidence>
<accession>A0A5B7CY68</accession>
<gene>
    <name evidence="1" type="ORF">E2C01_006557</name>
</gene>
<name>A0A5B7CY68_PORTR</name>
<organism evidence="1 2">
    <name type="scientific">Portunus trituberculatus</name>
    <name type="common">Swimming crab</name>
    <name type="synonym">Neptunus trituberculatus</name>
    <dbReference type="NCBI Taxonomy" id="210409"/>
    <lineage>
        <taxon>Eukaryota</taxon>
        <taxon>Metazoa</taxon>
        <taxon>Ecdysozoa</taxon>
        <taxon>Arthropoda</taxon>
        <taxon>Crustacea</taxon>
        <taxon>Multicrustacea</taxon>
        <taxon>Malacostraca</taxon>
        <taxon>Eumalacostraca</taxon>
        <taxon>Eucarida</taxon>
        <taxon>Decapoda</taxon>
        <taxon>Pleocyemata</taxon>
        <taxon>Brachyura</taxon>
        <taxon>Eubrachyura</taxon>
        <taxon>Portunoidea</taxon>
        <taxon>Portunidae</taxon>
        <taxon>Portuninae</taxon>
        <taxon>Portunus</taxon>
    </lineage>
</organism>
<comment type="caution">
    <text evidence="1">The sequence shown here is derived from an EMBL/GenBank/DDBJ whole genome shotgun (WGS) entry which is preliminary data.</text>
</comment>
<protein>
    <submittedName>
        <fullName evidence="1">Uncharacterized protein</fullName>
    </submittedName>
</protein>